<organism evidence="1 2">
    <name type="scientific">Aspergillus melleus</name>
    <dbReference type="NCBI Taxonomy" id="138277"/>
    <lineage>
        <taxon>Eukaryota</taxon>
        <taxon>Fungi</taxon>
        <taxon>Dikarya</taxon>
        <taxon>Ascomycota</taxon>
        <taxon>Pezizomycotina</taxon>
        <taxon>Eurotiomycetes</taxon>
        <taxon>Eurotiomycetidae</taxon>
        <taxon>Eurotiales</taxon>
        <taxon>Aspergillaceae</taxon>
        <taxon>Aspergillus</taxon>
        <taxon>Aspergillus subgen. Circumdati</taxon>
    </lineage>
</organism>
<evidence type="ECO:0000313" key="2">
    <source>
        <dbReference type="Proteomes" id="UP001177260"/>
    </source>
</evidence>
<gene>
    <name evidence="1" type="ORF">N8T08_001220</name>
</gene>
<dbReference type="Proteomes" id="UP001177260">
    <property type="component" value="Unassembled WGS sequence"/>
</dbReference>
<proteinExistence type="predicted"/>
<evidence type="ECO:0000313" key="1">
    <source>
        <dbReference type="EMBL" id="KAK1139164.1"/>
    </source>
</evidence>
<dbReference type="EMBL" id="JAOPJF010000115">
    <property type="protein sequence ID" value="KAK1139164.1"/>
    <property type="molecule type" value="Genomic_DNA"/>
</dbReference>
<sequence>MASPESSGGSEFSYSPYTDFTPGPPEKTSYKYTSSLTRRLRLIEQHKAFQRALYEERKNKGPSQIRPRKKPKIVSNVANAMKDEKYVAPDPATLERLIMKPSNAKTCADNQAPEADRELQSLHRRRQLESAGLMLDPGNELKINLYVDFKKSLCKNLNDTQELLYCAWGALIVRSEKREYANPAGKPPQGMVRVGLTVETESMHPEDVFNDAVEATQYLFRTRKFKDMDYPIGYGNVTLNLIHYGHAPNGALPSSVGVGILLHEL</sequence>
<protein>
    <submittedName>
        <fullName evidence="1">Uncharacterized protein</fullName>
    </submittedName>
</protein>
<reference evidence="1 2" key="1">
    <citation type="journal article" date="2023" name="ACS Omega">
        <title>Identification of the Neoaspergillic Acid Biosynthesis Gene Cluster by Establishing an In Vitro CRISPR-Ribonucleoprotein Genetic System in Aspergillus melleus.</title>
        <authorList>
            <person name="Yuan B."/>
            <person name="Grau M.F."/>
            <person name="Murata R.M."/>
            <person name="Torok T."/>
            <person name="Venkateswaran K."/>
            <person name="Stajich J.E."/>
            <person name="Wang C.C.C."/>
        </authorList>
    </citation>
    <scope>NUCLEOTIDE SEQUENCE [LARGE SCALE GENOMIC DNA]</scope>
    <source>
        <strain evidence="1 2">IMV 1140</strain>
    </source>
</reference>
<keyword evidence="2" id="KW-1185">Reference proteome</keyword>
<comment type="caution">
    <text evidence="1">The sequence shown here is derived from an EMBL/GenBank/DDBJ whole genome shotgun (WGS) entry which is preliminary data.</text>
</comment>
<name>A0ACC3ANM1_9EURO</name>
<accession>A0ACC3ANM1</accession>